<dbReference type="STRING" id="83449.BON30_20830"/>
<reference evidence="1 2" key="2">
    <citation type="submission" date="2016-12" db="EMBL/GenBank/DDBJ databases">
        <title>Draft Genome Sequence of Cystobacter ferrugineus Strain Cbfe23.</title>
        <authorList>
            <person name="Akbar S."/>
            <person name="Dowd S.E."/>
            <person name="Stevens D.C."/>
        </authorList>
    </citation>
    <scope>NUCLEOTIDE SEQUENCE [LARGE SCALE GENOMIC DNA]</scope>
    <source>
        <strain evidence="1 2">Cbfe23</strain>
    </source>
</reference>
<accession>A0A1L9B8U1</accession>
<dbReference type="RefSeq" id="WP_071900126.1">
    <property type="nucleotide sequence ID" value="NZ_MPIN01000005.1"/>
</dbReference>
<gene>
    <name evidence="1" type="ORF">BON30_20830</name>
</gene>
<organism evidence="1 2">
    <name type="scientific">Cystobacter ferrugineus</name>
    <dbReference type="NCBI Taxonomy" id="83449"/>
    <lineage>
        <taxon>Bacteria</taxon>
        <taxon>Pseudomonadati</taxon>
        <taxon>Myxococcota</taxon>
        <taxon>Myxococcia</taxon>
        <taxon>Myxococcales</taxon>
        <taxon>Cystobacterineae</taxon>
        <taxon>Archangiaceae</taxon>
        <taxon>Cystobacter</taxon>
    </lineage>
</organism>
<protein>
    <submittedName>
        <fullName evidence="1">Uncharacterized protein</fullName>
    </submittedName>
</protein>
<comment type="caution">
    <text evidence="1">The sequence shown here is derived from an EMBL/GenBank/DDBJ whole genome shotgun (WGS) entry which is preliminary data.</text>
</comment>
<dbReference type="EMBL" id="MPIN01000005">
    <property type="protein sequence ID" value="OJH38680.1"/>
    <property type="molecule type" value="Genomic_DNA"/>
</dbReference>
<evidence type="ECO:0000313" key="2">
    <source>
        <dbReference type="Proteomes" id="UP000182229"/>
    </source>
</evidence>
<dbReference type="AlphaFoldDB" id="A0A1L9B8U1"/>
<dbReference type="OrthoDB" id="5519744at2"/>
<keyword evidence="2" id="KW-1185">Reference proteome</keyword>
<dbReference type="Proteomes" id="UP000182229">
    <property type="component" value="Unassembled WGS sequence"/>
</dbReference>
<proteinExistence type="predicted"/>
<evidence type="ECO:0000313" key="1">
    <source>
        <dbReference type="EMBL" id="OJH38680.1"/>
    </source>
</evidence>
<reference evidence="2" key="1">
    <citation type="submission" date="2016-11" db="EMBL/GenBank/DDBJ databases">
        <authorList>
            <person name="Shukria A."/>
            <person name="Stevens D.C."/>
        </authorList>
    </citation>
    <scope>NUCLEOTIDE SEQUENCE [LARGE SCALE GENOMIC DNA]</scope>
    <source>
        <strain evidence="2">Cbfe23</strain>
    </source>
</reference>
<name>A0A1L9B8U1_9BACT</name>
<sequence length="120" mass="13507">MDADTEVLLRLAFDRAPANQANQAIHRVREEVGGESAYATSYEILLPDGNVRAWLLDYQLPRLVDYLESRGAKLPHCGGVFLSVFSGDTLHFIHARDAVALFSQWSGLSFDELRKRYGPR</sequence>
<dbReference type="NCBIfam" id="NF041086">
    <property type="entry name" value="STAUR_1299_fam"/>
    <property type="match status" value="1"/>
</dbReference>